<evidence type="ECO:0000313" key="3">
    <source>
        <dbReference type="EMBL" id="KAJ1972915.1"/>
    </source>
</evidence>
<accession>A0A9W8EBF1</accession>
<dbReference type="InterPro" id="IPR018851">
    <property type="entry name" value="Borealin_N"/>
</dbReference>
<protein>
    <recommendedName>
        <fullName evidence="2">Borealin N-terminal domain-containing protein</fullName>
    </recommendedName>
</protein>
<dbReference type="EMBL" id="JANBQB010000935">
    <property type="protein sequence ID" value="KAJ1972915.1"/>
    <property type="molecule type" value="Genomic_DNA"/>
</dbReference>
<proteinExistence type="predicted"/>
<feature type="compositionally biased region" description="Polar residues" evidence="1">
    <location>
        <begin position="321"/>
        <end position="334"/>
    </location>
</feature>
<evidence type="ECO:0000259" key="2">
    <source>
        <dbReference type="Pfam" id="PF10444"/>
    </source>
</evidence>
<feature type="compositionally biased region" description="Low complexity" evidence="1">
    <location>
        <begin position="486"/>
        <end position="500"/>
    </location>
</feature>
<sequence length="500" mass="53963">MAKRARGRQIVMSMDSTTDVDYTSDTEHDRGPTQCNPLSVSPVHSSRHLLMPSGTGQSAKLDNNRSPGQSPTTTLNMVLASPTESRLDASMELKNASLAESTLGKDRQPSNVISLPPRHFTAHEKQVVLQTLDYEVQDRMARLRAHTQWLHQSLQVRCELDLCLLSSALREMTVKEFCLHYKGSVHDYLHQEAARRLIDAGEMPLDGSAKKRKYATLHSEIAFPPSNLANLDQSQSPVPNAPESLPPLPPTTAQLASDQDALKPPAQQSSHPGKNTGASAKATQGRAASRSRANSRATKPATRRLEAPNRSKAVSMRKVKGSSSSRTTQSNQLPKGSRPTKRVHREPSDTSLESQATAASRPNDKENKLTHELPPLPSTTALSIAQSRPKRTSAIGAKSRITQTINRFNKVAKSLSSSSSTSTPAITAKPAVEAAAPKPLLRKKLSGHRAADRAALARLTNPSAKSSSAAGKIPKSSGAKTSCPPSRAYSSRRSSQRNPL</sequence>
<feature type="compositionally biased region" description="Polar residues" evidence="1">
    <location>
        <begin position="266"/>
        <end position="282"/>
    </location>
</feature>
<dbReference type="AlphaFoldDB" id="A0A9W8EBF1"/>
<name>A0A9W8EBF1_9FUNG</name>
<organism evidence="3 4">
    <name type="scientific">Dimargaris verticillata</name>
    <dbReference type="NCBI Taxonomy" id="2761393"/>
    <lineage>
        <taxon>Eukaryota</taxon>
        <taxon>Fungi</taxon>
        <taxon>Fungi incertae sedis</taxon>
        <taxon>Zoopagomycota</taxon>
        <taxon>Kickxellomycotina</taxon>
        <taxon>Dimargaritomycetes</taxon>
        <taxon>Dimargaritales</taxon>
        <taxon>Dimargaritaceae</taxon>
        <taxon>Dimargaris</taxon>
    </lineage>
</organism>
<feature type="compositionally biased region" description="Basic and acidic residues" evidence="1">
    <location>
        <begin position="362"/>
        <end position="371"/>
    </location>
</feature>
<dbReference type="Gene3D" id="6.10.250.1900">
    <property type="match status" value="1"/>
</dbReference>
<feature type="region of interest" description="Disordered" evidence="1">
    <location>
        <begin position="439"/>
        <end position="500"/>
    </location>
</feature>
<comment type="caution">
    <text evidence="3">The sequence shown here is derived from an EMBL/GenBank/DDBJ whole genome shotgun (WGS) entry which is preliminary data.</text>
</comment>
<feature type="domain" description="Borealin N-terminal" evidence="2">
    <location>
        <begin position="124"/>
        <end position="178"/>
    </location>
</feature>
<keyword evidence="4" id="KW-1185">Reference proteome</keyword>
<evidence type="ECO:0000256" key="1">
    <source>
        <dbReference type="SAM" id="MobiDB-lite"/>
    </source>
</evidence>
<feature type="region of interest" description="Disordered" evidence="1">
    <location>
        <begin position="225"/>
        <end position="399"/>
    </location>
</feature>
<reference evidence="3" key="1">
    <citation type="submission" date="2022-07" db="EMBL/GenBank/DDBJ databases">
        <title>Phylogenomic reconstructions and comparative analyses of Kickxellomycotina fungi.</title>
        <authorList>
            <person name="Reynolds N.K."/>
            <person name="Stajich J.E."/>
            <person name="Barry K."/>
            <person name="Grigoriev I.V."/>
            <person name="Crous P."/>
            <person name="Smith M.E."/>
        </authorList>
    </citation>
    <scope>NUCLEOTIDE SEQUENCE</scope>
    <source>
        <strain evidence="3">RSA 567</strain>
    </source>
</reference>
<feature type="compositionally biased region" description="Polar residues" evidence="1">
    <location>
        <begin position="460"/>
        <end position="469"/>
    </location>
</feature>
<dbReference type="Proteomes" id="UP001151582">
    <property type="component" value="Unassembled WGS sequence"/>
</dbReference>
<feature type="compositionally biased region" description="Polar residues" evidence="1">
    <location>
        <begin position="349"/>
        <end position="360"/>
    </location>
</feature>
<feature type="compositionally biased region" description="Low complexity" evidence="1">
    <location>
        <begin position="414"/>
        <end position="432"/>
    </location>
</feature>
<gene>
    <name evidence="3" type="ORF">H4R34_005250</name>
</gene>
<evidence type="ECO:0000313" key="4">
    <source>
        <dbReference type="Proteomes" id="UP001151582"/>
    </source>
</evidence>
<feature type="compositionally biased region" description="Polar residues" evidence="1">
    <location>
        <begin position="54"/>
        <end position="75"/>
    </location>
</feature>
<feature type="compositionally biased region" description="Polar residues" evidence="1">
    <location>
        <begin position="33"/>
        <end position="44"/>
    </location>
</feature>
<feature type="compositionally biased region" description="Low complexity" evidence="1">
    <location>
        <begin position="286"/>
        <end position="297"/>
    </location>
</feature>
<dbReference type="OrthoDB" id="2392550at2759"/>
<feature type="compositionally biased region" description="Low complexity" evidence="1">
    <location>
        <begin position="13"/>
        <end position="23"/>
    </location>
</feature>
<dbReference type="Pfam" id="PF10444">
    <property type="entry name" value="Nbl1_Borealin_N"/>
    <property type="match status" value="1"/>
</dbReference>
<feature type="region of interest" description="Disordered" evidence="1">
    <location>
        <begin position="1"/>
        <end position="75"/>
    </location>
</feature>
<feature type="region of interest" description="Disordered" evidence="1">
    <location>
        <begin position="413"/>
        <end position="432"/>
    </location>
</feature>